<keyword evidence="1" id="KW-0812">Transmembrane</keyword>
<protein>
    <recommendedName>
        <fullName evidence="4">DoxX protein</fullName>
    </recommendedName>
</protein>
<dbReference type="OrthoDB" id="3267263at2"/>
<name>A0A1C4XX64_MICVI</name>
<sequence length="139" mass="14516">MKLTHTPLRLAMGAFILNSGLSKRSLEGEAAAGVHGMAVGAIPQLQQLEPDRFAKLLSRAEIALGAALIVPFVPSLLAGAGLAAFGAGLVQLYLKTPGMREANSLKPTQAGIGLAKDVWLVGAGLTLVLDSLTHRRKHF</sequence>
<evidence type="ECO:0000256" key="1">
    <source>
        <dbReference type="SAM" id="Phobius"/>
    </source>
</evidence>
<keyword evidence="1" id="KW-1133">Transmembrane helix</keyword>
<keyword evidence="1" id="KW-0472">Membrane</keyword>
<gene>
    <name evidence="2" type="ORF">GA0074695_3683</name>
</gene>
<accession>A0A1C4XX64</accession>
<evidence type="ECO:0000313" key="3">
    <source>
        <dbReference type="Proteomes" id="UP000198242"/>
    </source>
</evidence>
<evidence type="ECO:0000313" key="2">
    <source>
        <dbReference type="EMBL" id="SCF13064.1"/>
    </source>
</evidence>
<dbReference type="RefSeq" id="WP_089010072.1">
    <property type="nucleotide sequence ID" value="NZ_LT607411.1"/>
</dbReference>
<feature type="transmembrane region" description="Helical" evidence="1">
    <location>
        <begin position="62"/>
        <end position="90"/>
    </location>
</feature>
<dbReference type="EMBL" id="LT607411">
    <property type="protein sequence ID" value="SCF13064.1"/>
    <property type="molecule type" value="Genomic_DNA"/>
</dbReference>
<reference evidence="3" key="1">
    <citation type="submission" date="2016-06" db="EMBL/GenBank/DDBJ databases">
        <authorList>
            <person name="Varghese N."/>
            <person name="Submissions Spin"/>
        </authorList>
    </citation>
    <scope>NUCLEOTIDE SEQUENCE [LARGE SCALE GENOMIC DNA]</scope>
    <source>
        <strain evidence="3">DSM 43909</strain>
    </source>
</reference>
<organism evidence="2 3">
    <name type="scientific">Micromonospora viridifaciens</name>
    <dbReference type="NCBI Taxonomy" id="1881"/>
    <lineage>
        <taxon>Bacteria</taxon>
        <taxon>Bacillati</taxon>
        <taxon>Actinomycetota</taxon>
        <taxon>Actinomycetes</taxon>
        <taxon>Micromonosporales</taxon>
        <taxon>Micromonosporaceae</taxon>
        <taxon>Micromonospora</taxon>
    </lineage>
</organism>
<proteinExistence type="predicted"/>
<dbReference type="AlphaFoldDB" id="A0A1C4XX64"/>
<dbReference type="Proteomes" id="UP000198242">
    <property type="component" value="Chromosome I"/>
</dbReference>
<keyword evidence="3" id="KW-1185">Reference proteome</keyword>
<evidence type="ECO:0008006" key="4">
    <source>
        <dbReference type="Google" id="ProtNLM"/>
    </source>
</evidence>